<organism evidence="1 2">
    <name type="scientific">Dreissena polymorpha</name>
    <name type="common">Zebra mussel</name>
    <name type="synonym">Mytilus polymorpha</name>
    <dbReference type="NCBI Taxonomy" id="45954"/>
    <lineage>
        <taxon>Eukaryota</taxon>
        <taxon>Metazoa</taxon>
        <taxon>Spiralia</taxon>
        <taxon>Lophotrochozoa</taxon>
        <taxon>Mollusca</taxon>
        <taxon>Bivalvia</taxon>
        <taxon>Autobranchia</taxon>
        <taxon>Heteroconchia</taxon>
        <taxon>Euheterodonta</taxon>
        <taxon>Imparidentia</taxon>
        <taxon>Neoheterodontei</taxon>
        <taxon>Myida</taxon>
        <taxon>Dreissenoidea</taxon>
        <taxon>Dreissenidae</taxon>
        <taxon>Dreissena</taxon>
    </lineage>
</organism>
<accession>A0A9D4RVW6</accession>
<proteinExistence type="predicted"/>
<evidence type="ECO:0000313" key="2">
    <source>
        <dbReference type="Proteomes" id="UP000828390"/>
    </source>
</evidence>
<reference evidence="1" key="2">
    <citation type="submission" date="2020-11" db="EMBL/GenBank/DDBJ databases">
        <authorList>
            <person name="McCartney M.A."/>
            <person name="Auch B."/>
            <person name="Kono T."/>
            <person name="Mallez S."/>
            <person name="Becker A."/>
            <person name="Gohl D.M."/>
            <person name="Silverstein K.A.T."/>
            <person name="Koren S."/>
            <person name="Bechman K.B."/>
            <person name="Herman A."/>
            <person name="Abrahante J.E."/>
            <person name="Garbe J."/>
        </authorList>
    </citation>
    <scope>NUCLEOTIDE SEQUENCE</scope>
    <source>
        <strain evidence="1">Duluth1</strain>
        <tissue evidence="1">Whole animal</tissue>
    </source>
</reference>
<gene>
    <name evidence="1" type="ORF">DPMN_007291</name>
</gene>
<evidence type="ECO:0000313" key="1">
    <source>
        <dbReference type="EMBL" id="KAH3883336.1"/>
    </source>
</evidence>
<keyword evidence="2" id="KW-1185">Reference proteome</keyword>
<dbReference type="AlphaFoldDB" id="A0A9D4RVW6"/>
<dbReference type="EMBL" id="JAIWYP010000001">
    <property type="protein sequence ID" value="KAH3883336.1"/>
    <property type="molecule type" value="Genomic_DNA"/>
</dbReference>
<comment type="caution">
    <text evidence="1">The sequence shown here is derived from an EMBL/GenBank/DDBJ whole genome shotgun (WGS) entry which is preliminary data.</text>
</comment>
<sequence length="51" mass="5884">MSDAQIYNKSKLKECLENGTIGFPNPDQYPMMIKTCHILSWVMTLLDHEPT</sequence>
<dbReference type="Proteomes" id="UP000828390">
    <property type="component" value="Unassembled WGS sequence"/>
</dbReference>
<protein>
    <submittedName>
        <fullName evidence="1">Uncharacterized protein</fullName>
    </submittedName>
</protein>
<name>A0A9D4RVW6_DREPO</name>
<reference evidence="1" key="1">
    <citation type="journal article" date="2019" name="bioRxiv">
        <title>The Genome of the Zebra Mussel, Dreissena polymorpha: A Resource for Invasive Species Research.</title>
        <authorList>
            <person name="McCartney M.A."/>
            <person name="Auch B."/>
            <person name="Kono T."/>
            <person name="Mallez S."/>
            <person name="Zhang Y."/>
            <person name="Obille A."/>
            <person name="Becker A."/>
            <person name="Abrahante J.E."/>
            <person name="Garbe J."/>
            <person name="Badalamenti J.P."/>
            <person name="Herman A."/>
            <person name="Mangelson H."/>
            <person name="Liachko I."/>
            <person name="Sullivan S."/>
            <person name="Sone E.D."/>
            <person name="Koren S."/>
            <person name="Silverstein K.A.T."/>
            <person name="Beckman K.B."/>
            <person name="Gohl D.M."/>
        </authorList>
    </citation>
    <scope>NUCLEOTIDE SEQUENCE</scope>
    <source>
        <strain evidence="1">Duluth1</strain>
        <tissue evidence="1">Whole animal</tissue>
    </source>
</reference>